<proteinExistence type="predicted"/>
<evidence type="ECO:0000313" key="1">
    <source>
        <dbReference type="EMBL" id="QTL96626.1"/>
    </source>
</evidence>
<dbReference type="EMBL" id="CP046640">
    <property type="protein sequence ID" value="QTL96626.1"/>
    <property type="molecule type" value="Genomic_DNA"/>
</dbReference>
<accession>A0A8A7K4L0</accession>
<name>A0A8A7K4L0_9FIRM</name>
<gene>
    <name evidence="1" type="ORF">GM661_00885</name>
</gene>
<keyword evidence="2" id="KW-1185">Reference proteome</keyword>
<dbReference type="KEGG" id="ifn:GM661_00885"/>
<dbReference type="Pfam" id="PF10704">
    <property type="entry name" value="DUF2508"/>
    <property type="match status" value="1"/>
</dbReference>
<sequence length="106" mass="12705">MMELMTLKDQLSDFLAKSKEIYRYLKESWLISKTEFDRAKLPNNKVDIYKELEEAYQEWVEAKQYFNNVSEPPELIDHAAYLVQAAERKYIFYLKKIRGKEESGNL</sequence>
<evidence type="ECO:0000313" key="2">
    <source>
        <dbReference type="Proteomes" id="UP000665020"/>
    </source>
</evidence>
<protein>
    <submittedName>
        <fullName evidence="1">DUF2508 family protein</fullName>
    </submittedName>
</protein>
<dbReference type="InterPro" id="IPR019644">
    <property type="entry name" value="DUF2508"/>
</dbReference>
<dbReference type="Proteomes" id="UP000665020">
    <property type="component" value="Chromosome"/>
</dbReference>
<organism evidence="1 2">
    <name type="scientific">Iocasia fonsfrigidae</name>
    <dbReference type="NCBI Taxonomy" id="2682810"/>
    <lineage>
        <taxon>Bacteria</taxon>
        <taxon>Bacillati</taxon>
        <taxon>Bacillota</taxon>
        <taxon>Clostridia</taxon>
        <taxon>Halanaerobiales</taxon>
        <taxon>Halanaerobiaceae</taxon>
        <taxon>Iocasia</taxon>
    </lineage>
</organism>
<dbReference type="AlphaFoldDB" id="A0A8A7K4L0"/>
<reference evidence="1" key="1">
    <citation type="submission" date="2019-12" db="EMBL/GenBank/DDBJ databases">
        <authorList>
            <person name="zhang j."/>
            <person name="sun C.M."/>
        </authorList>
    </citation>
    <scope>NUCLEOTIDE SEQUENCE</scope>
    <source>
        <strain evidence="1">NS-1</strain>
    </source>
</reference>